<dbReference type="InterPro" id="IPR000819">
    <property type="entry name" value="Peptidase_M17_C"/>
</dbReference>
<dbReference type="EMBL" id="VTWT01000001">
    <property type="protein sequence ID" value="KAA9345622.1"/>
    <property type="molecule type" value="Genomic_DNA"/>
</dbReference>
<accession>A0A5N1J6N6</accession>
<dbReference type="Gene3D" id="3.40.220.10">
    <property type="entry name" value="Leucine Aminopeptidase, subunit E, domain 1"/>
    <property type="match status" value="1"/>
</dbReference>
<dbReference type="RefSeq" id="WP_150901765.1">
    <property type="nucleotide sequence ID" value="NZ_VTWT01000001.1"/>
</dbReference>
<comment type="similarity">
    <text evidence="1">Belongs to the peptidase M17 family.</text>
</comment>
<dbReference type="CDD" id="cd00433">
    <property type="entry name" value="Peptidase_M17"/>
    <property type="match status" value="1"/>
</dbReference>
<protein>
    <submittedName>
        <fullName evidence="7">Leucyl aminopeptidase</fullName>
    </submittedName>
</protein>
<proteinExistence type="inferred from homology"/>
<name>A0A5N1J6N6_9BACT</name>
<evidence type="ECO:0000259" key="6">
    <source>
        <dbReference type="PROSITE" id="PS00631"/>
    </source>
</evidence>
<dbReference type="Pfam" id="PF00883">
    <property type="entry name" value="Peptidase_M17"/>
    <property type="match status" value="1"/>
</dbReference>
<dbReference type="GO" id="GO:0006508">
    <property type="term" value="P:proteolysis"/>
    <property type="evidence" value="ECO:0007669"/>
    <property type="project" value="UniProtKB-KW"/>
</dbReference>
<feature type="domain" description="Cytosol aminopeptidase" evidence="6">
    <location>
        <begin position="324"/>
        <end position="331"/>
    </location>
</feature>
<keyword evidence="2 7" id="KW-0031">Aminopeptidase</keyword>
<keyword evidence="3" id="KW-0645">Protease</keyword>
<gene>
    <name evidence="7" type="ORF">F0P94_00605</name>
</gene>
<dbReference type="Gene3D" id="3.40.630.10">
    <property type="entry name" value="Zn peptidases"/>
    <property type="match status" value="1"/>
</dbReference>
<dbReference type="PANTHER" id="PTHR11963">
    <property type="entry name" value="LEUCINE AMINOPEPTIDASE-RELATED"/>
    <property type="match status" value="1"/>
</dbReference>
<dbReference type="SUPFAM" id="SSF53187">
    <property type="entry name" value="Zn-dependent exopeptidases"/>
    <property type="match status" value="1"/>
</dbReference>
<dbReference type="PROSITE" id="PS00631">
    <property type="entry name" value="CYTOSOL_AP"/>
    <property type="match status" value="1"/>
</dbReference>
<evidence type="ECO:0000313" key="7">
    <source>
        <dbReference type="EMBL" id="KAA9345622.1"/>
    </source>
</evidence>
<dbReference type="GO" id="GO:0005737">
    <property type="term" value="C:cytoplasm"/>
    <property type="evidence" value="ECO:0007669"/>
    <property type="project" value="InterPro"/>
</dbReference>
<dbReference type="InterPro" id="IPR011356">
    <property type="entry name" value="Leucine_aapep/pepB"/>
</dbReference>
<dbReference type="Proteomes" id="UP000326570">
    <property type="component" value="Unassembled WGS sequence"/>
</dbReference>
<reference evidence="7 8" key="1">
    <citation type="submission" date="2019-09" db="EMBL/GenBank/DDBJ databases">
        <title>Genome sequence of Adhaeribacter sp. M2.</title>
        <authorList>
            <person name="Srinivasan S."/>
        </authorList>
    </citation>
    <scope>NUCLEOTIDE SEQUENCE [LARGE SCALE GENOMIC DNA]</scope>
    <source>
        <strain evidence="7 8">M2</strain>
    </source>
</reference>
<dbReference type="AlphaFoldDB" id="A0A5N1J6N6"/>
<evidence type="ECO:0000256" key="4">
    <source>
        <dbReference type="ARBA" id="ARBA00022801"/>
    </source>
</evidence>
<evidence type="ECO:0000256" key="3">
    <source>
        <dbReference type="ARBA" id="ARBA00022670"/>
    </source>
</evidence>
<keyword evidence="8" id="KW-1185">Reference proteome</keyword>
<keyword evidence="5" id="KW-0464">Manganese</keyword>
<comment type="caution">
    <text evidence="7">The sequence shown here is derived from an EMBL/GenBank/DDBJ whole genome shotgun (WGS) entry which is preliminary data.</text>
</comment>
<evidence type="ECO:0000256" key="1">
    <source>
        <dbReference type="ARBA" id="ARBA00009528"/>
    </source>
</evidence>
<dbReference type="PANTHER" id="PTHR11963:SF23">
    <property type="entry name" value="CYTOSOL AMINOPEPTIDASE"/>
    <property type="match status" value="1"/>
</dbReference>
<organism evidence="7 8">
    <name type="scientific">Adhaeribacter soli</name>
    <dbReference type="NCBI Taxonomy" id="2607655"/>
    <lineage>
        <taxon>Bacteria</taxon>
        <taxon>Pseudomonadati</taxon>
        <taxon>Bacteroidota</taxon>
        <taxon>Cytophagia</taxon>
        <taxon>Cytophagales</taxon>
        <taxon>Hymenobacteraceae</taxon>
        <taxon>Adhaeribacter</taxon>
    </lineage>
</organism>
<evidence type="ECO:0000256" key="2">
    <source>
        <dbReference type="ARBA" id="ARBA00022438"/>
    </source>
</evidence>
<keyword evidence="4" id="KW-0378">Hydrolase</keyword>
<dbReference type="InterPro" id="IPR043472">
    <property type="entry name" value="Macro_dom-like"/>
</dbReference>
<dbReference type="GO" id="GO:0030145">
    <property type="term" value="F:manganese ion binding"/>
    <property type="evidence" value="ECO:0007669"/>
    <property type="project" value="InterPro"/>
</dbReference>
<evidence type="ECO:0000256" key="5">
    <source>
        <dbReference type="ARBA" id="ARBA00023211"/>
    </source>
</evidence>
<dbReference type="SUPFAM" id="SSF52949">
    <property type="entry name" value="Macro domain-like"/>
    <property type="match status" value="1"/>
</dbReference>
<dbReference type="GO" id="GO:0070006">
    <property type="term" value="F:metalloaminopeptidase activity"/>
    <property type="evidence" value="ECO:0007669"/>
    <property type="project" value="InterPro"/>
</dbReference>
<dbReference type="PRINTS" id="PR00481">
    <property type="entry name" value="LAMNOPPTDASE"/>
</dbReference>
<evidence type="ECO:0000313" key="8">
    <source>
        <dbReference type="Proteomes" id="UP000326570"/>
    </source>
</evidence>
<sequence>MPTQLLYTASLPENVNVAYIVQPDALNSVPGLTEPELRFAQSQIEQKGTLIYINRYDYKLYLVMVPKKKTLAGYQEEIRKAGNGLQKVLEADKIKELYISDLTETNAARFLAVGLFLSNYKFLKYKTKSTPASLETIYLTGPEFDETEVRNLHNVQSAVCLARDLVNEPHNFQSAEMLAQQFVQIGEEAGFQTEVLELVQIQSLKMGGLISVNQGSIDPPTFTIMEWAPENAQNAKPIILVGKGVVYDTGGLSLKPTPNSMDLMKSDMSGAAAVAGIMYAAAKNNLPLHIIGLVPATDNRPGGRAYAPGDVITMHSGKTVEVLNTDAEGRLILADALSFAKKYDPELVIDMATLTGAAVRAIGKEAIAMMGTAPEEVKMQLKISGEHVYERLVEFPLWDEYGKHIESDIADIKNIGMAEAGQISAGKFLEHFVDYPWIHLDIAGTAFLTAPDSYRGKHATGSPVRLIYDFLSSQVKSLNGSIFG</sequence>